<dbReference type="Proteomes" id="UP000053477">
    <property type="component" value="Unassembled WGS sequence"/>
</dbReference>
<evidence type="ECO:0000259" key="4">
    <source>
        <dbReference type="PROSITE" id="PS50837"/>
    </source>
</evidence>
<gene>
    <name evidence="5" type="ORF">SCHPADRAFT_535108</name>
</gene>
<dbReference type="CDD" id="cd00200">
    <property type="entry name" value="WD40"/>
    <property type="match status" value="1"/>
</dbReference>
<dbReference type="InParanoid" id="A0A0H2RE60"/>
<dbReference type="InterPro" id="IPR007111">
    <property type="entry name" value="NACHT_NTPase"/>
</dbReference>
<dbReference type="InterPro" id="IPR059179">
    <property type="entry name" value="MLKL-like_MCAfunc"/>
</dbReference>
<dbReference type="EMBL" id="KQ086036">
    <property type="protein sequence ID" value="KLO10069.1"/>
    <property type="molecule type" value="Genomic_DNA"/>
</dbReference>
<dbReference type="SUPFAM" id="SSF52540">
    <property type="entry name" value="P-loop containing nucleoside triphosphate hydrolases"/>
    <property type="match status" value="1"/>
</dbReference>
<evidence type="ECO:0000313" key="6">
    <source>
        <dbReference type="Proteomes" id="UP000053477"/>
    </source>
</evidence>
<dbReference type="STRING" id="27342.A0A0H2RE60"/>
<dbReference type="SMART" id="SM00320">
    <property type="entry name" value="WD40"/>
    <property type="match status" value="9"/>
</dbReference>
<dbReference type="PANTHER" id="PTHR22847:SF637">
    <property type="entry name" value="WD REPEAT DOMAIN 5B"/>
    <property type="match status" value="1"/>
</dbReference>
<dbReference type="InterPro" id="IPR056884">
    <property type="entry name" value="NPHP3-like_N"/>
</dbReference>
<dbReference type="OrthoDB" id="538223at2759"/>
<keyword evidence="2" id="KW-0677">Repeat</keyword>
<name>A0A0H2RE60_9AGAM</name>
<accession>A0A0H2RE60</accession>
<dbReference type="Gene3D" id="2.130.10.10">
    <property type="entry name" value="YVTN repeat-like/Quinoprotein amine dehydrogenase"/>
    <property type="match status" value="4"/>
</dbReference>
<dbReference type="Pfam" id="PF00400">
    <property type="entry name" value="WD40"/>
    <property type="match status" value="4"/>
</dbReference>
<sequence>MLNSFPGRSDRNGCKDIYTIYSRNIISDYQKNIADRNYDIDAGVEYKFIGEQSMLSLRINFEKFDAERLIDTSLSDVNGISKGAPLLPDISKIQSVLGSIGDGTDAHAMVKYLANAVESLASVHPIANAAVVALLIPYKILRNEREFVNELRELANDMRNSLASLMDAQLKAKIESGRDSAKELFRTLLEASKYVWEYSHKHRFERVAKAQFADELQEYRKRLRICRENFRESILVQVLIDIGLLRSADTVDYEAFMKNRLAPVSHPGSEHSCMSGTRQGIFETIYDWLENYDEPNILFISGAPGAGKSAVASSIIEGLTKRSCDPDDGGSGCAKFFITRKNEGLRDPRSIWRTIAFELAVLYRGVKAEILDLLATNKSYLDPQCVDVTDQFSGLIKGPLEKLPFKTLAVMPTIVIDALDECGSDTQRQKNDWKQLLETLDEWSTLPRYCKLIVSSRRHSDILRIFDSDRKVRHILLDSGPNVRPESVDDVRHFFEERFSEIRLGYYDPSWPGDQTINTLTNYAAGLFVWARMVTEFVGRKNGAPIHRLQLLMEDLHSPMHSQSEARDTDVNMLYKKILSETFAGLSPQERDQTNLVLASFVWLKDSLPRKELEKLLIPFRDQDQENSALSLARASLVQSAIENLMPVITSHGPHERVQVCHKSFSDFLEDGAHLPIDLPFTLDRSQHSAQFTKLCLRLMNGMLHFNICNIPTSYFPNDLCPALDLGVSLSDHIPASLAYACRHWIDHLLDIDNVGAVYEDICVFLGPFLNNHLLEWMEVLSVTKSVQDVWSKLLKVASILDLEAHDKNLALLAKDAGEFMATFEPVIAMSVPHLYISALAFAPIDSKLSKIFRPQFNNLLSPLSGMMITWRPSAIIDTCDLVSYISFFENHDGQFFLSSSRDGFVTIFQERGPTKSVKNPVIARLPENLRNVGSMAVAASESLLAISSAHGQGEEKLAIFEIRTNGRGLRPLCEAIIPKTTCLLFAPVALKEPNGSSAQASRLASAHQNGSVRIWGVKGGQIKDLFGPLVKHRNNSVVNAMAFSPDGKRLVTGSSDRTLIRWNTQTGKMVNKPMSGHWGAVLSVSWSPSGYYIASGSTDSTIRTWYSEGDLLMTIPMTFGVPTHIHTIAFCPDAVTIISSTSDRTVRFWNVETGKQIGKDVPCSYPVSAVAFSPNREHMAALQTVAESPVQFWTAHSSDKTFIEKGSFNKSRNESFSSFCFSLGGGCIITGSTGGYVRVWDKRYGNCHAVCRASGDAISSVDVTQGGWIVVVSDGRITRVHLESGLLSPGPLKKEFERHVEEVQNRHYLEERCRQAFYGKLQHGQIPNPSLFPLAVSPDGSTIAFSLRESNEVSAIRLWTIGESFDPPRELDDTLKCIAFSPDGKSIVTGSEIALQLWRVQGKSRTPYRVGLPLRAYGCKEKILSICFSPDGRSLATISANNSIRVWDFIMKDGVPQAFNKGRDWASADTVVPVSFEGPNRVVAESTPDRMQFSFMDGKQRPAVGDWSYIDNDGWVRNTDDSEGYDHLQFWLPPANRSGFWWPRNSTVIARNVMRLDFSRFMRGGDWENCRTDGTENDDDRDFLC</sequence>
<dbReference type="PROSITE" id="PS50837">
    <property type="entry name" value="NACHT"/>
    <property type="match status" value="1"/>
</dbReference>
<dbReference type="PROSITE" id="PS50294">
    <property type="entry name" value="WD_REPEATS_REGION"/>
    <property type="match status" value="4"/>
</dbReference>
<evidence type="ECO:0000256" key="2">
    <source>
        <dbReference type="ARBA" id="ARBA00022737"/>
    </source>
</evidence>
<dbReference type="Pfam" id="PF24883">
    <property type="entry name" value="NPHP3_N"/>
    <property type="match status" value="1"/>
</dbReference>
<feature type="repeat" description="WD" evidence="3">
    <location>
        <begin position="1032"/>
        <end position="1073"/>
    </location>
</feature>
<organism evidence="5 6">
    <name type="scientific">Schizopora paradoxa</name>
    <dbReference type="NCBI Taxonomy" id="27342"/>
    <lineage>
        <taxon>Eukaryota</taxon>
        <taxon>Fungi</taxon>
        <taxon>Dikarya</taxon>
        <taxon>Basidiomycota</taxon>
        <taxon>Agaricomycotina</taxon>
        <taxon>Agaricomycetes</taxon>
        <taxon>Hymenochaetales</taxon>
        <taxon>Schizoporaceae</taxon>
        <taxon>Schizopora</taxon>
    </lineage>
</organism>
<protein>
    <recommendedName>
        <fullName evidence="4">NACHT domain-containing protein</fullName>
    </recommendedName>
</protein>
<dbReference type="Gene3D" id="3.40.50.300">
    <property type="entry name" value="P-loop containing nucleotide triphosphate hydrolases"/>
    <property type="match status" value="1"/>
</dbReference>
<dbReference type="PROSITE" id="PS00678">
    <property type="entry name" value="WD_REPEATS_1"/>
    <property type="match status" value="1"/>
</dbReference>
<feature type="repeat" description="WD" evidence="3">
    <location>
        <begin position="1126"/>
        <end position="1160"/>
    </location>
</feature>
<dbReference type="PROSITE" id="PS50082">
    <property type="entry name" value="WD_REPEATS_2"/>
    <property type="match status" value="4"/>
</dbReference>
<reference evidence="5 6" key="1">
    <citation type="submission" date="2015-04" db="EMBL/GenBank/DDBJ databases">
        <title>Complete genome sequence of Schizopora paradoxa KUC8140, a cosmopolitan wood degrader in East Asia.</title>
        <authorList>
            <consortium name="DOE Joint Genome Institute"/>
            <person name="Min B."/>
            <person name="Park H."/>
            <person name="Jang Y."/>
            <person name="Kim J.-J."/>
            <person name="Kim K.H."/>
            <person name="Pangilinan J."/>
            <person name="Lipzen A."/>
            <person name="Riley R."/>
            <person name="Grigoriev I.V."/>
            <person name="Spatafora J.W."/>
            <person name="Choi I.-G."/>
        </authorList>
    </citation>
    <scope>NUCLEOTIDE SEQUENCE [LARGE SCALE GENOMIC DNA]</scope>
    <source>
        <strain evidence="5 6">KUC8140</strain>
    </source>
</reference>
<dbReference type="InterPro" id="IPR019775">
    <property type="entry name" value="WD40_repeat_CS"/>
</dbReference>
<dbReference type="GO" id="GO:1990234">
    <property type="term" value="C:transferase complex"/>
    <property type="evidence" value="ECO:0007669"/>
    <property type="project" value="UniProtKB-ARBA"/>
</dbReference>
<dbReference type="InterPro" id="IPR001680">
    <property type="entry name" value="WD40_rpt"/>
</dbReference>
<keyword evidence="6" id="KW-1185">Reference proteome</keyword>
<feature type="repeat" description="WD" evidence="3">
    <location>
        <begin position="1075"/>
        <end position="1106"/>
    </location>
</feature>
<dbReference type="PANTHER" id="PTHR22847">
    <property type="entry name" value="WD40 REPEAT PROTEIN"/>
    <property type="match status" value="1"/>
</dbReference>
<dbReference type="InterPro" id="IPR036322">
    <property type="entry name" value="WD40_repeat_dom_sf"/>
</dbReference>
<keyword evidence="1 3" id="KW-0853">WD repeat</keyword>
<proteinExistence type="predicted"/>
<feature type="domain" description="NACHT" evidence="4">
    <location>
        <begin position="296"/>
        <end position="457"/>
    </location>
</feature>
<feature type="repeat" description="WD" evidence="3">
    <location>
        <begin position="1417"/>
        <end position="1449"/>
    </location>
</feature>
<evidence type="ECO:0000313" key="5">
    <source>
        <dbReference type="EMBL" id="KLO10069.1"/>
    </source>
</evidence>
<evidence type="ECO:0000256" key="3">
    <source>
        <dbReference type="PROSITE-ProRule" id="PRU00221"/>
    </source>
</evidence>
<dbReference type="InterPro" id="IPR015943">
    <property type="entry name" value="WD40/YVTN_repeat-like_dom_sf"/>
</dbReference>
<evidence type="ECO:0000256" key="1">
    <source>
        <dbReference type="ARBA" id="ARBA00022574"/>
    </source>
</evidence>
<dbReference type="SUPFAM" id="SSF50978">
    <property type="entry name" value="WD40 repeat-like"/>
    <property type="match status" value="3"/>
</dbReference>
<dbReference type="InterPro" id="IPR027417">
    <property type="entry name" value="P-loop_NTPase"/>
</dbReference>
<dbReference type="CDD" id="cd21037">
    <property type="entry name" value="MLKL_NTD"/>
    <property type="match status" value="1"/>
</dbReference>